<name>A0A7R9GDR4_9CRUS</name>
<keyword evidence="3" id="KW-1185">Reference proteome</keyword>
<dbReference type="AlphaFoldDB" id="A0A7R9GDR4"/>
<gene>
    <name evidence="2" type="ORF">NMOB1V02_LOCUS6365</name>
</gene>
<feature type="compositionally biased region" description="Pro residues" evidence="1">
    <location>
        <begin position="174"/>
        <end position="212"/>
    </location>
</feature>
<dbReference type="Proteomes" id="UP000678499">
    <property type="component" value="Unassembled WGS sequence"/>
</dbReference>
<dbReference type="PRINTS" id="PR01217">
    <property type="entry name" value="PRICHEXTENSN"/>
</dbReference>
<evidence type="ECO:0000313" key="3">
    <source>
        <dbReference type="Proteomes" id="UP000678499"/>
    </source>
</evidence>
<feature type="region of interest" description="Disordered" evidence="1">
    <location>
        <begin position="1"/>
        <end position="279"/>
    </location>
</feature>
<protein>
    <submittedName>
        <fullName evidence="2">Uncharacterized protein</fullName>
    </submittedName>
</protein>
<feature type="compositionally biased region" description="Basic and acidic residues" evidence="1">
    <location>
        <begin position="9"/>
        <end position="28"/>
    </location>
</feature>
<feature type="compositionally biased region" description="Basic and acidic residues" evidence="1">
    <location>
        <begin position="45"/>
        <end position="67"/>
    </location>
</feature>
<accession>A0A7R9GDR4</accession>
<evidence type="ECO:0000313" key="2">
    <source>
        <dbReference type="EMBL" id="CAD7278667.1"/>
    </source>
</evidence>
<feature type="compositionally biased region" description="Pro residues" evidence="1">
    <location>
        <begin position="220"/>
        <end position="232"/>
    </location>
</feature>
<dbReference type="EMBL" id="CAJPEX010001310">
    <property type="protein sequence ID" value="CAG0918819.1"/>
    <property type="molecule type" value="Genomic_DNA"/>
</dbReference>
<organism evidence="2">
    <name type="scientific">Notodromas monacha</name>
    <dbReference type="NCBI Taxonomy" id="399045"/>
    <lineage>
        <taxon>Eukaryota</taxon>
        <taxon>Metazoa</taxon>
        <taxon>Ecdysozoa</taxon>
        <taxon>Arthropoda</taxon>
        <taxon>Crustacea</taxon>
        <taxon>Oligostraca</taxon>
        <taxon>Ostracoda</taxon>
        <taxon>Podocopa</taxon>
        <taxon>Podocopida</taxon>
        <taxon>Cypridocopina</taxon>
        <taxon>Cypridoidea</taxon>
        <taxon>Cyprididae</taxon>
        <taxon>Notodromas</taxon>
    </lineage>
</organism>
<feature type="compositionally biased region" description="Pro residues" evidence="1">
    <location>
        <begin position="134"/>
        <end position="146"/>
    </location>
</feature>
<feature type="compositionally biased region" description="Low complexity" evidence="1">
    <location>
        <begin position="105"/>
        <end position="133"/>
    </location>
</feature>
<proteinExistence type="predicted"/>
<evidence type="ECO:0000256" key="1">
    <source>
        <dbReference type="SAM" id="MobiDB-lite"/>
    </source>
</evidence>
<feature type="compositionally biased region" description="Polar residues" evidence="1">
    <location>
        <begin position="257"/>
        <end position="267"/>
    </location>
</feature>
<sequence>MDINTLDVDVPRNIERVTRGSWREKKGDAPQPPPQATKPPLATKPDVDVPRNIERVTRGSWREKKGDAPQPPPQATKPPLATKPVAPKPPVPSKSSVNRAQSMRIGPSSPISLSPSPTPGPGSLDDNTLHAAPPLAPCRHAPPPPARNASVPTGMNALGRATIGRAGGGVVKPPTTPPPPPPTRLAPAPPPPPPPNKAPPPPPSTAPPPPPHRTGVAMMQPPPPPPPPPPMPVGTLRKPPSQLHSPATNGPMLSPTMKPQPSQTSLGSWAKDSLFSSTQ</sequence>
<dbReference type="EMBL" id="OA883347">
    <property type="protein sequence ID" value="CAD7278667.1"/>
    <property type="molecule type" value="Genomic_DNA"/>
</dbReference>
<reference evidence="2" key="1">
    <citation type="submission" date="2020-11" db="EMBL/GenBank/DDBJ databases">
        <authorList>
            <person name="Tran Van P."/>
        </authorList>
    </citation>
    <scope>NUCLEOTIDE SEQUENCE</scope>
</reference>